<dbReference type="EnsemblMetazoa" id="ISCW002655-RA">
    <property type="protein sequence ID" value="ISCW002655-PA"/>
    <property type="gene ID" value="ISCW002655"/>
</dbReference>
<evidence type="ECO:0000256" key="1">
    <source>
        <dbReference type="SAM" id="SignalP"/>
    </source>
</evidence>
<reference evidence="3" key="2">
    <citation type="submission" date="2020-05" db="UniProtKB">
        <authorList>
            <consortium name="EnsemblMetazoa"/>
        </authorList>
    </citation>
    <scope>IDENTIFICATION</scope>
    <source>
        <strain evidence="3">wikel</strain>
    </source>
</reference>
<reference evidence="2 4" key="1">
    <citation type="submission" date="2008-03" db="EMBL/GenBank/DDBJ databases">
        <title>Annotation of Ixodes scapularis.</title>
        <authorList>
            <consortium name="Ixodes scapularis Genome Project Consortium"/>
            <person name="Caler E."/>
            <person name="Hannick L.I."/>
            <person name="Bidwell S."/>
            <person name="Joardar V."/>
            <person name="Thiagarajan M."/>
            <person name="Amedeo P."/>
            <person name="Galinsky K.J."/>
            <person name="Schobel S."/>
            <person name="Inman J."/>
            <person name="Hostetler J."/>
            <person name="Miller J."/>
            <person name="Hammond M."/>
            <person name="Megy K."/>
            <person name="Lawson D."/>
            <person name="Kodira C."/>
            <person name="Sutton G."/>
            <person name="Meyer J."/>
            <person name="Hill C.A."/>
            <person name="Birren B."/>
            <person name="Nene V."/>
            <person name="Collins F."/>
            <person name="Alarcon-Chaidez F."/>
            <person name="Wikel S."/>
            <person name="Strausberg R."/>
        </authorList>
    </citation>
    <scope>NUCLEOTIDE SEQUENCE [LARGE SCALE GENOMIC DNA]</scope>
    <source>
        <strain evidence="4">Wikel</strain>
        <strain evidence="2">Wikel colony</strain>
    </source>
</reference>
<protein>
    <submittedName>
        <fullName evidence="2 3">Secreted protein, putative</fullName>
    </submittedName>
</protein>
<name>B7P8U7_IXOSC</name>
<keyword evidence="4" id="KW-1185">Reference proteome</keyword>
<feature type="non-terminal residue" evidence="2">
    <location>
        <position position="1"/>
    </location>
</feature>
<dbReference type="AlphaFoldDB" id="B7P8U7"/>
<keyword evidence="1" id="KW-0732">Signal</keyword>
<dbReference type="HOGENOM" id="CLU_2874259_0_0_1"/>
<feature type="chain" id="PRO_5010959730" evidence="1">
    <location>
        <begin position="22"/>
        <end position="64"/>
    </location>
</feature>
<gene>
    <name evidence="2" type="ORF">IscW_ISCW002655</name>
</gene>
<dbReference type="PaxDb" id="6945-B7P8U7"/>
<evidence type="ECO:0000313" key="3">
    <source>
        <dbReference type="EnsemblMetazoa" id="ISCW002655-PA"/>
    </source>
</evidence>
<dbReference type="EMBL" id="ABJB010033282">
    <property type="status" value="NOT_ANNOTATED_CDS"/>
    <property type="molecule type" value="Genomic_DNA"/>
</dbReference>
<dbReference type="EMBL" id="DS660242">
    <property type="protein sequence ID" value="EEC03019.1"/>
    <property type="molecule type" value="Genomic_DNA"/>
</dbReference>
<evidence type="ECO:0000313" key="4">
    <source>
        <dbReference type="Proteomes" id="UP000001555"/>
    </source>
</evidence>
<dbReference type="Proteomes" id="UP000001555">
    <property type="component" value="Unassembled WGS sequence"/>
</dbReference>
<evidence type="ECO:0000313" key="2">
    <source>
        <dbReference type="EMBL" id="EEC03019.1"/>
    </source>
</evidence>
<sequence length="64" mass="7378">KILFSHLFVATIFFSFYLVECSDRDKGPKYKPQPFCRKFCDGPGDCGPPCPNCKGNWWIPDKCQ</sequence>
<proteinExistence type="predicted"/>
<accession>B7P8U7</accession>
<organism>
    <name type="scientific">Ixodes scapularis</name>
    <name type="common">Black-legged tick</name>
    <name type="synonym">Deer tick</name>
    <dbReference type="NCBI Taxonomy" id="6945"/>
    <lineage>
        <taxon>Eukaryota</taxon>
        <taxon>Metazoa</taxon>
        <taxon>Ecdysozoa</taxon>
        <taxon>Arthropoda</taxon>
        <taxon>Chelicerata</taxon>
        <taxon>Arachnida</taxon>
        <taxon>Acari</taxon>
        <taxon>Parasitiformes</taxon>
        <taxon>Ixodida</taxon>
        <taxon>Ixodoidea</taxon>
        <taxon>Ixodidae</taxon>
        <taxon>Ixodinae</taxon>
        <taxon>Ixodes</taxon>
    </lineage>
</organism>
<feature type="signal peptide" evidence="1">
    <location>
        <begin position="1"/>
        <end position="21"/>
    </location>
</feature>
<dbReference type="VEuPathDB" id="VectorBase:ISCW002655"/>